<dbReference type="STRING" id="1901.BB341_13665"/>
<organism evidence="4 5">
    <name type="scientific">Streptomyces clavuligerus</name>
    <dbReference type="NCBI Taxonomy" id="1901"/>
    <lineage>
        <taxon>Bacteria</taxon>
        <taxon>Bacillati</taxon>
        <taxon>Actinomycetota</taxon>
        <taxon>Actinomycetes</taxon>
        <taxon>Kitasatosporales</taxon>
        <taxon>Streptomycetaceae</taxon>
        <taxon>Streptomyces</taxon>
    </lineage>
</organism>
<name>E2PWQ5_STRCL</name>
<evidence type="ECO:0000256" key="1">
    <source>
        <dbReference type="ARBA" id="ARBA00004651"/>
    </source>
</evidence>
<evidence type="ECO:0000256" key="2">
    <source>
        <dbReference type="SAM" id="Phobius"/>
    </source>
</evidence>
<keyword evidence="2" id="KW-0472">Membrane</keyword>
<comment type="subcellular location">
    <subcellularLocation>
        <location evidence="1">Cell membrane</location>
        <topology evidence="1">Multi-pass membrane protein</topology>
    </subcellularLocation>
</comment>
<dbReference type="InterPro" id="IPR036291">
    <property type="entry name" value="NAD(P)-bd_dom_sf"/>
</dbReference>
<dbReference type="PANTHER" id="PTHR43833">
    <property type="entry name" value="POTASSIUM CHANNEL PROTEIN 2-RELATED-RELATED"/>
    <property type="match status" value="1"/>
</dbReference>
<accession>E2PWQ5</accession>
<dbReference type="Pfam" id="PF07885">
    <property type="entry name" value="Ion_trans_2"/>
    <property type="match status" value="1"/>
</dbReference>
<dbReference type="Gene3D" id="1.10.287.70">
    <property type="match status" value="1"/>
</dbReference>
<proteinExistence type="predicted"/>
<protein>
    <submittedName>
        <fullName evidence="4">Ion channel membrane protein</fullName>
    </submittedName>
</protein>
<keyword evidence="2" id="KW-1133">Transmembrane helix</keyword>
<dbReference type="Proteomes" id="UP000002357">
    <property type="component" value="Chromosome"/>
</dbReference>
<dbReference type="InterPro" id="IPR050721">
    <property type="entry name" value="Trk_Ktr_HKT_K-transport"/>
</dbReference>
<evidence type="ECO:0000313" key="5">
    <source>
        <dbReference type="Proteomes" id="UP000002357"/>
    </source>
</evidence>
<sequence>MDAHTFRRRIGDDGLFTFDRPDHGQRGFPMRGEKKPPRAGRFSIMRSLWYRSNREAQDDFEAGRSITMPAQAVVPPLVQVLRRLAMALLVLAVTTLLVWLDRSGYNDNADGSVDFLDAAYYTTVTLSTTGYGDIAPVSDAARLTNIFIITPLRVLFLIILVGTTLEVLTERTRQQVRVHRWRSRMTDHVIVVGYGTKGRHAIETLLGQGVPIEKIVVVDSQQKAVDAASVDGLVAVLGDATRSRSLLKAEIQRAARVIIAPQRDDTATLVTLTARQLNKRAAIVVTVREDENVPLIKQSGADTVVTSSSSAGRLLGVSMASPQVADTLEDLMTRGSGLNLAERPVAQGEVGRSPRECADLVVAVVRRKRMLDYTDPECAQLQFGDRLITISREQPAV</sequence>
<dbReference type="eggNOG" id="COG1226">
    <property type="taxonomic scope" value="Bacteria"/>
</dbReference>
<keyword evidence="2" id="KW-0812">Transmembrane</keyword>
<dbReference type="GO" id="GO:0005886">
    <property type="term" value="C:plasma membrane"/>
    <property type="evidence" value="ECO:0007669"/>
    <property type="project" value="UniProtKB-SubCell"/>
</dbReference>
<feature type="domain" description="RCK N-terminal" evidence="3">
    <location>
        <begin position="186"/>
        <end position="306"/>
    </location>
</feature>
<evidence type="ECO:0000313" key="4">
    <source>
        <dbReference type="EMBL" id="EFG08054.1"/>
    </source>
</evidence>
<dbReference type="SUPFAM" id="SSF51735">
    <property type="entry name" value="NAD(P)-binding Rossmann-fold domains"/>
    <property type="match status" value="1"/>
</dbReference>
<dbReference type="Pfam" id="PF02254">
    <property type="entry name" value="TrkA_N"/>
    <property type="match status" value="1"/>
</dbReference>
<feature type="transmembrane region" description="Helical" evidence="2">
    <location>
        <begin position="146"/>
        <end position="168"/>
    </location>
</feature>
<dbReference type="AlphaFoldDB" id="E2PWQ5"/>
<dbReference type="InterPro" id="IPR013099">
    <property type="entry name" value="K_chnl_dom"/>
</dbReference>
<dbReference type="GO" id="GO:0006813">
    <property type="term" value="P:potassium ion transport"/>
    <property type="evidence" value="ECO:0007669"/>
    <property type="project" value="InterPro"/>
</dbReference>
<gene>
    <name evidence="4" type="ORF">SCLAV_2983</name>
</gene>
<reference evidence="4 5" key="1">
    <citation type="journal article" date="2010" name="Genome Biol. Evol.">
        <title>The sequence of a 1.8-mb bacterial linear plasmid reveals a rich evolutionary reservoir of secondary metabolic pathways.</title>
        <authorList>
            <person name="Medema M.H."/>
            <person name="Trefzer A."/>
            <person name="Kovalchuk A."/>
            <person name="van den Berg M."/>
            <person name="Mueller U."/>
            <person name="Heijne W."/>
            <person name="Wu L."/>
            <person name="Alam M.T."/>
            <person name="Ronning C.M."/>
            <person name="Nierman W.C."/>
            <person name="Bovenberg R.A.L."/>
            <person name="Breitling R."/>
            <person name="Takano E."/>
        </authorList>
    </citation>
    <scope>NUCLEOTIDE SEQUENCE [LARGE SCALE GENOMIC DNA]</scope>
    <source>
        <strain evidence="5">ATCC 27064 / DSM 738 / JCM 4710 / NBRC 13307 / NCIMB 12785 / NRRL 3585 / VKM Ac-602</strain>
    </source>
</reference>
<dbReference type="PANTHER" id="PTHR43833:SF9">
    <property type="entry name" value="POTASSIUM CHANNEL PROTEIN YUGO-RELATED"/>
    <property type="match status" value="1"/>
</dbReference>
<feature type="transmembrane region" description="Helical" evidence="2">
    <location>
        <begin position="84"/>
        <end position="100"/>
    </location>
</feature>
<dbReference type="SUPFAM" id="SSF81324">
    <property type="entry name" value="Voltage-gated potassium channels"/>
    <property type="match status" value="1"/>
</dbReference>
<keyword evidence="5" id="KW-1185">Reference proteome</keyword>
<dbReference type="Gene3D" id="3.40.50.720">
    <property type="entry name" value="NAD(P)-binding Rossmann-like Domain"/>
    <property type="match status" value="1"/>
</dbReference>
<evidence type="ECO:0000259" key="3">
    <source>
        <dbReference type="PROSITE" id="PS51201"/>
    </source>
</evidence>
<dbReference type="EMBL" id="CM000913">
    <property type="protein sequence ID" value="EFG08054.1"/>
    <property type="molecule type" value="Genomic_DNA"/>
</dbReference>
<dbReference type="PROSITE" id="PS51201">
    <property type="entry name" value="RCK_N"/>
    <property type="match status" value="1"/>
</dbReference>
<dbReference type="InterPro" id="IPR003148">
    <property type="entry name" value="RCK_N"/>
</dbReference>